<proteinExistence type="predicted"/>
<reference evidence="1 2" key="1">
    <citation type="submission" date="2020-06" db="EMBL/GenBank/DDBJ databases">
        <title>Genome mining for natural products.</title>
        <authorList>
            <person name="Zhang B."/>
            <person name="Shi J."/>
            <person name="Ge H."/>
        </authorList>
    </citation>
    <scope>NUCLEOTIDE SEQUENCE [LARGE SCALE GENOMIC DNA]</scope>
    <source>
        <strain evidence="1 2">NA06532</strain>
    </source>
</reference>
<gene>
    <name evidence="1" type="ORF">HUT09_24840</name>
</gene>
<dbReference type="Proteomes" id="UP000509345">
    <property type="component" value="Chromosome"/>
</dbReference>
<protein>
    <submittedName>
        <fullName evidence="1">Uncharacterized protein</fullName>
    </submittedName>
</protein>
<organism evidence="1 2">
    <name type="scientific">Streptomyces microflavus</name>
    <name type="common">Streptomyces lipmanii</name>
    <dbReference type="NCBI Taxonomy" id="1919"/>
    <lineage>
        <taxon>Bacteria</taxon>
        <taxon>Bacillati</taxon>
        <taxon>Actinomycetota</taxon>
        <taxon>Actinomycetes</taxon>
        <taxon>Kitasatosporales</taxon>
        <taxon>Streptomycetaceae</taxon>
        <taxon>Streptomyces</taxon>
    </lineage>
</organism>
<dbReference type="AlphaFoldDB" id="A0A7H8MTJ9"/>
<dbReference type="RefSeq" id="WP_176144587.1">
    <property type="nucleotide sequence ID" value="NZ_CP054926.1"/>
</dbReference>
<evidence type="ECO:0000313" key="1">
    <source>
        <dbReference type="EMBL" id="QKW45506.1"/>
    </source>
</evidence>
<sequence>MTSHHSILIHPGVPGESLTADVATAFGTRLLPVARGPADYSADLGGTGLERGLSHDYVEDRGIPFDRYQVIASLWDFGGDGERERASAEHIFNRPAELRRYWPALVFDLQAVIATAAPPKREAFPPPPSGVMDEL</sequence>
<accession>A0A7H8MTJ9</accession>
<name>A0A7H8MTJ9_STRMI</name>
<dbReference type="GeneID" id="87634491"/>
<dbReference type="EMBL" id="CP054926">
    <property type="protein sequence ID" value="QKW45506.1"/>
    <property type="molecule type" value="Genomic_DNA"/>
</dbReference>
<evidence type="ECO:0000313" key="2">
    <source>
        <dbReference type="Proteomes" id="UP000509345"/>
    </source>
</evidence>